<dbReference type="Gene3D" id="1.20.1330.10">
    <property type="entry name" value="f41 fragment of flagellin, N-terminal domain"/>
    <property type="match status" value="1"/>
</dbReference>
<dbReference type="STRING" id="83771.SAMN02910357_00323"/>
<evidence type="ECO:0000256" key="2">
    <source>
        <dbReference type="ARBA" id="ARBA00022525"/>
    </source>
</evidence>
<dbReference type="PRINTS" id="PR00207">
    <property type="entry name" value="FLAGELLIN"/>
</dbReference>
<dbReference type="InterPro" id="IPR001029">
    <property type="entry name" value="Flagellin_N"/>
</dbReference>
<evidence type="ECO:0000313" key="8">
    <source>
        <dbReference type="Proteomes" id="UP000242432"/>
    </source>
</evidence>
<protein>
    <recommendedName>
        <fullName evidence="4">Flagellin</fullName>
    </recommendedName>
</protein>
<proteinExistence type="inferred from homology"/>
<keyword evidence="7" id="KW-0282">Flagellum</keyword>
<accession>A0A1T4VIV2</accession>
<dbReference type="InterPro" id="IPR001492">
    <property type="entry name" value="Flagellin"/>
</dbReference>
<evidence type="ECO:0000256" key="3">
    <source>
        <dbReference type="ARBA" id="ARBA00023143"/>
    </source>
</evidence>
<dbReference type="PANTHER" id="PTHR42792">
    <property type="entry name" value="FLAGELLIN"/>
    <property type="match status" value="1"/>
</dbReference>
<comment type="subcellular location">
    <subcellularLocation>
        <location evidence="4">Secreted</location>
    </subcellularLocation>
    <subcellularLocation>
        <location evidence="4">Bacterial flagellum</location>
    </subcellularLocation>
</comment>
<keyword evidence="3 4" id="KW-0975">Bacterial flagellum</keyword>
<evidence type="ECO:0000313" key="7">
    <source>
        <dbReference type="EMBL" id="SKA64846.1"/>
    </source>
</evidence>
<dbReference type="Pfam" id="PF00669">
    <property type="entry name" value="Flagellin_N"/>
    <property type="match status" value="1"/>
</dbReference>
<dbReference type="GO" id="GO:0005576">
    <property type="term" value="C:extracellular region"/>
    <property type="evidence" value="ECO:0007669"/>
    <property type="project" value="UniProtKB-SubCell"/>
</dbReference>
<dbReference type="GO" id="GO:0009288">
    <property type="term" value="C:bacterial-type flagellum"/>
    <property type="evidence" value="ECO:0007669"/>
    <property type="project" value="UniProtKB-SubCell"/>
</dbReference>
<dbReference type="SUPFAM" id="SSF64518">
    <property type="entry name" value="Phase 1 flagellin"/>
    <property type="match status" value="1"/>
</dbReference>
<feature type="domain" description="Flagellin C-terminal" evidence="6">
    <location>
        <begin position="222"/>
        <end position="306"/>
    </location>
</feature>
<gene>
    <name evidence="7" type="ORF">SAMN02745213_01576</name>
</gene>
<dbReference type="AlphaFoldDB" id="A0A1T4VIV2"/>
<feature type="domain" description="Flagellin N-terminal" evidence="5">
    <location>
        <begin position="7"/>
        <end position="143"/>
    </location>
</feature>
<reference evidence="8" key="1">
    <citation type="submission" date="2017-02" db="EMBL/GenBank/DDBJ databases">
        <authorList>
            <person name="Varghese N."/>
            <person name="Submissions S."/>
        </authorList>
    </citation>
    <scope>NUCLEOTIDE SEQUENCE [LARGE SCALE GENOMIC DNA]</scope>
    <source>
        <strain evidence="8">DSM 3072</strain>
    </source>
</reference>
<dbReference type="Proteomes" id="UP000242432">
    <property type="component" value="Unassembled WGS sequence"/>
</dbReference>
<comment type="function">
    <text evidence="4">Flagellin is the subunit protein which polymerizes to form the filaments of bacterial flagella.</text>
</comment>
<keyword evidence="7" id="KW-0969">Cilium</keyword>
<evidence type="ECO:0000259" key="6">
    <source>
        <dbReference type="Pfam" id="PF00700"/>
    </source>
</evidence>
<dbReference type="InterPro" id="IPR046358">
    <property type="entry name" value="Flagellin_C"/>
</dbReference>
<dbReference type="InterPro" id="IPR042187">
    <property type="entry name" value="Flagellin_C_sub2"/>
</dbReference>
<name>A0A1T4VIV2_9GAMM</name>
<evidence type="ECO:0000256" key="1">
    <source>
        <dbReference type="ARBA" id="ARBA00005709"/>
    </source>
</evidence>
<keyword evidence="2 4" id="KW-0964">Secreted</keyword>
<sequence length="307" mass="32370">MAISTVTNTSALQGVNNLNKTSNKLNSILEKLASGNRINSAKDDAAGLLISDRLSSQLSGLYQANRNANDGIALFQVSEGALQETTSSLERMRTLAVQASNGTLSDSDRQALQTEFDELAASIDFTAENTTYNGQAVLNGASTSDGDVTLHVGPNSGDTLTTVLDDGFRMQDMIRVAQNGDAAGNSYGDSFNANVQSTTDAAGNTRQTLSISSQADAESAISALDSMMSYVDSSRAEMGAVQNRLESTISNQSNIAVNIADAQSRIRDTDYAEEVSNMVTQSILEKATVAMQSQANAKPKMALALLQ</sequence>
<evidence type="ECO:0000256" key="4">
    <source>
        <dbReference type="RuleBase" id="RU362073"/>
    </source>
</evidence>
<dbReference type="Gene3D" id="6.10.10.10">
    <property type="entry name" value="Flagellar export chaperone, C-terminal domain"/>
    <property type="match status" value="1"/>
</dbReference>
<dbReference type="RefSeq" id="WP_078928995.1">
    <property type="nucleotide sequence ID" value="NZ_FUXX01000027.1"/>
</dbReference>
<keyword evidence="8" id="KW-1185">Reference proteome</keyword>
<keyword evidence="7" id="KW-0966">Cell projection</keyword>
<comment type="similarity">
    <text evidence="1 4">Belongs to the bacterial flagellin family.</text>
</comment>
<dbReference type="Pfam" id="PF00700">
    <property type="entry name" value="Flagellin_C"/>
    <property type="match status" value="1"/>
</dbReference>
<evidence type="ECO:0000259" key="5">
    <source>
        <dbReference type="Pfam" id="PF00669"/>
    </source>
</evidence>
<organism evidence="7 8">
    <name type="scientific">Succinivibrio dextrinosolvens DSM 3072</name>
    <dbReference type="NCBI Taxonomy" id="1123324"/>
    <lineage>
        <taxon>Bacteria</taxon>
        <taxon>Pseudomonadati</taxon>
        <taxon>Pseudomonadota</taxon>
        <taxon>Gammaproteobacteria</taxon>
        <taxon>Aeromonadales</taxon>
        <taxon>Succinivibrionaceae</taxon>
        <taxon>Succinivibrio</taxon>
    </lineage>
</organism>
<dbReference type="PANTHER" id="PTHR42792:SF2">
    <property type="entry name" value="FLAGELLIN"/>
    <property type="match status" value="1"/>
</dbReference>
<dbReference type="EMBL" id="FUXX01000027">
    <property type="protein sequence ID" value="SKA64846.1"/>
    <property type="molecule type" value="Genomic_DNA"/>
</dbReference>
<dbReference type="GO" id="GO:0005198">
    <property type="term" value="F:structural molecule activity"/>
    <property type="evidence" value="ECO:0007669"/>
    <property type="project" value="UniProtKB-UniRule"/>
</dbReference>